<comment type="caution">
    <text evidence="2">The sequence shown here is derived from an EMBL/GenBank/DDBJ whole genome shotgun (WGS) entry which is preliminary data.</text>
</comment>
<proteinExistence type="predicted"/>
<keyword evidence="3" id="KW-1185">Reference proteome</keyword>
<evidence type="ECO:0000256" key="1">
    <source>
        <dbReference type="SAM" id="MobiDB-lite"/>
    </source>
</evidence>
<accession>A0AAE3GZH5</accession>
<protein>
    <submittedName>
        <fullName evidence="2">COP23 domain-containing protein</fullName>
    </submittedName>
</protein>
<name>A0AAE3GZH5_9CYAN</name>
<evidence type="ECO:0000313" key="3">
    <source>
        <dbReference type="Proteomes" id="UP001204953"/>
    </source>
</evidence>
<feature type="region of interest" description="Disordered" evidence="1">
    <location>
        <begin position="49"/>
        <end position="80"/>
    </location>
</feature>
<gene>
    <name evidence="2" type="ORF">NJ959_30000</name>
</gene>
<dbReference type="EMBL" id="JAMZMM010000725">
    <property type="protein sequence ID" value="MCP2732668.1"/>
    <property type="molecule type" value="Genomic_DNA"/>
</dbReference>
<dbReference type="AlphaFoldDB" id="A0AAE3GZH5"/>
<feature type="compositionally biased region" description="Polar residues" evidence="1">
    <location>
        <begin position="70"/>
        <end position="80"/>
    </location>
</feature>
<reference evidence="2" key="1">
    <citation type="submission" date="2022-06" db="EMBL/GenBank/DDBJ databases">
        <title>New cyanobacteria of genus Symplocastrum in benthos of Lake Baikal.</title>
        <authorList>
            <person name="Sorokovikova E."/>
            <person name="Tikhonova I."/>
            <person name="Krasnopeev A."/>
            <person name="Evseev P."/>
            <person name="Gladkikh A."/>
            <person name="Belykh O."/>
        </authorList>
    </citation>
    <scope>NUCLEOTIDE SEQUENCE</scope>
    <source>
        <strain evidence="2">BBK-W-15</strain>
    </source>
</reference>
<evidence type="ECO:0000313" key="2">
    <source>
        <dbReference type="EMBL" id="MCP2732668.1"/>
    </source>
</evidence>
<dbReference type="Proteomes" id="UP001204953">
    <property type="component" value="Unassembled WGS sequence"/>
</dbReference>
<organism evidence="2 3">
    <name type="scientific">Limnofasciculus baicalensis BBK-W-15</name>
    <dbReference type="NCBI Taxonomy" id="2699891"/>
    <lineage>
        <taxon>Bacteria</taxon>
        <taxon>Bacillati</taxon>
        <taxon>Cyanobacteriota</taxon>
        <taxon>Cyanophyceae</taxon>
        <taxon>Coleofasciculales</taxon>
        <taxon>Coleofasciculaceae</taxon>
        <taxon>Limnofasciculus</taxon>
        <taxon>Limnofasciculus baicalensis</taxon>
    </lineage>
</organism>
<sequence>MFGSYHYEAREIQQLFNIRSGASGPLFESSGGAESATIDMNKFLEEAPVVNGGNAAPSEVTAPPAVSEPSAPNTGGNPVW</sequence>
<dbReference type="RefSeq" id="WP_254015369.1">
    <property type="nucleotide sequence ID" value="NZ_JAMZMM010000725.1"/>
</dbReference>